<keyword evidence="2" id="KW-1185">Reference proteome</keyword>
<evidence type="ECO:0000313" key="3">
    <source>
        <dbReference type="WBParaSite" id="Hba_14071"/>
    </source>
</evidence>
<name>A0A1I7X9G4_HETBA</name>
<dbReference type="PROSITE" id="PS50030">
    <property type="entry name" value="UBA"/>
    <property type="match status" value="1"/>
</dbReference>
<organism evidence="2 3">
    <name type="scientific">Heterorhabditis bacteriophora</name>
    <name type="common">Entomopathogenic nematode worm</name>
    <dbReference type="NCBI Taxonomy" id="37862"/>
    <lineage>
        <taxon>Eukaryota</taxon>
        <taxon>Metazoa</taxon>
        <taxon>Ecdysozoa</taxon>
        <taxon>Nematoda</taxon>
        <taxon>Chromadorea</taxon>
        <taxon>Rhabditida</taxon>
        <taxon>Rhabditina</taxon>
        <taxon>Rhabditomorpha</taxon>
        <taxon>Strongyloidea</taxon>
        <taxon>Heterorhabditidae</taxon>
        <taxon>Heterorhabditis</taxon>
    </lineage>
</organism>
<evidence type="ECO:0000313" key="2">
    <source>
        <dbReference type="Proteomes" id="UP000095283"/>
    </source>
</evidence>
<dbReference type="WBParaSite" id="Hba_14071">
    <property type="protein sequence ID" value="Hba_14071"/>
    <property type="gene ID" value="Hba_14071"/>
</dbReference>
<reference evidence="3" key="1">
    <citation type="submission" date="2016-11" db="UniProtKB">
        <authorList>
            <consortium name="WormBaseParasite"/>
        </authorList>
    </citation>
    <scope>IDENTIFICATION</scope>
</reference>
<proteinExistence type="predicted"/>
<dbReference type="GO" id="GO:0003676">
    <property type="term" value="F:nucleic acid binding"/>
    <property type="evidence" value="ECO:0007669"/>
    <property type="project" value="InterPro"/>
</dbReference>
<dbReference type="InterPro" id="IPR015940">
    <property type="entry name" value="UBA"/>
</dbReference>
<evidence type="ECO:0000259" key="1">
    <source>
        <dbReference type="PROSITE" id="PS50030"/>
    </source>
</evidence>
<sequence length="281" mass="32498">MNSVNYQQVLENHLLPYYYRFQQKNFIFQQDNAVIHVSGSQKDWFRRRNIVLMDWAEQRGQNYEILNSVPNEFYNEETAPKERMLSMEIDINKDTLRNDKMIEDKNFILPKVGSYDSLDSDCELVPNPYSFSYEYVSNNGSYTILYFSNQDFLGYNQDPEILIHHHSGDLSMQVQNYKDNGGRSSSIVRDKIPPKPLIIIEKSNPEKTTENIAEIPNSFEITKKVGLIKHSNLTSITAQTADKEIATKLMEMGFYEDAVVQAIGKHGPLLEKCLDELTKST</sequence>
<dbReference type="AlphaFoldDB" id="A0A1I7X9G4"/>
<accession>A0A1I7X9G4</accession>
<dbReference type="Proteomes" id="UP000095283">
    <property type="component" value="Unplaced"/>
</dbReference>
<feature type="domain" description="UBA" evidence="1">
    <location>
        <begin position="240"/>
        <end position="280"/>
    </location>
</feature>
<dbReference type="InterPro" id="IPR036397">
    <property type="entry name" value="RNaseH_sf"/>
</dbReference>
<dbReference type="Gene3D" id="3.30.420.10">
    <property type="entry name" value="Ribonuclease H-like superfamily/Ribonuclease H"/>
    <property type="match status" value="1"/>
</dbReference>
<protein>
    <submittedName>
        <fullName evidence="3">UBA domain-containing protein</fullName>
    </submittedName>
</protein>